<dbReference type="GO" id="GO:0008893">
    <property type="term" value="F:guanosine-3',5'-bis(diphosphate) 3'-diphosphatase activity"/>
    <property type="evidence" value="ECO:0007669"/>
    <property type="project" value="UniProtKB-ARBA"/>
</dbReference>
<name>A0A6N2KZS3_SALVM</name>
<dbReference type="GO" id="GO:0046872">
    <property type="term" value="F:metal ion binding"/>
    <property type="evidence" value="ECO:0007669"/>
    <property type="project" value="UniProtKB-KW"/>
</dbReference>
<protein>
    <recommendedName>
        <fullName evidence="8">Nudix hydrolase domain-containing protein</fullName>
    </recommendedName>
</protein>
<dbReference type="FunFam" id="3.90.79.10:FF:000036">
    <property type="entry name" value="Nudix hydrolase 11"/>
    <property type="match status" value="2"/>
</dbReference>
<sequence>MISFLRTKLSLSSPLHKAPILTVMDSYGSQRLVALAQQLRFYKPPSLSPDEIEDQNIEESSGKVVPQVGFQESATSIVKDPERFRPNRAAVLICIFEGDAGDFRVILTKRSSKLSTHSGEVSLPGGKADESDKDDFETATREAKEEIGLDPSLVNVVTVLEPFLSKHLLRVIPVIGILTDKKAFKPIPNPAEVEAVFDAPLEMFIKDENRQVEEREWMGEKYLIHFFDYETGNKKYLIWGLTAGILIKAASVVYQRPPAFLEQNPRFKFPKGASNDTKRKLTRSHNQDNKDQPNSNMSEKSHKLLSLAQQLRLYKPPDSLNTPIRRQNGTPQSAKPKTAAVLICLFEGNDGDLRVILTERSSRLSSHSGEVSLPGGKREEGDADDVETALREATEEIGLDPSLVDVVTVFEPFMTKYAMAVVPVVGILFDKKAFNPAPNVNEVEAVFDVPLEMFLKDENRREQEKEWMGDKYLLHFFDHQSGSKMYTIWAITASILIRAASLVYQRPPAFPERKPTFWNGNPDKPIDT</sequence>
<comment type="cofactor">
    <cofactor evidence="2">
        <name>Mg(2+)</name>
        <dbReference type="ChEBI" id="CHEBI:18420"/>
    </cofactor>
</comment>
<organism evidence="9">
    <name type="scientific">Salix viminalis</name>
    <name type="common">Common osier</name>
    <name type="synonym">Basket willow</name>
    <dbReference type="NCBI Taxonomy" id="40686"/>
    <lineage>
        <taxon>Eukaryota</taxon>
        <taxon>Viridiplantae</taxon>
        <taxon>Streptophyta</taxon>
        <taxon>Embryophyta</taxon>
        <taxon>Tracheophyta</taxon>
        <taxon>Spermatophyta</taxon>
        <taxon>Magnoliopsida</taxon>
        <taxon>eudicotyledons</taxon>
        <taxon>Gunneridae</taxon>
        <taxon>Pentapetalae</taxon>
        <taxon>rosids</taxon>
        <taxon>fabids</taxon>
        <taxon>Malpighiales</taxon>
        <taxon>Salicaceae</taxon>
        <taxon>Saliceae</taxon>
        <taxon>Salix</taxon>
    </lineage>
</organism>
<dbReference type="InterPro" id="IPR045121">
    <property type="entry name" value="CoAse"/>
</dbReference>
<evidence type="ECO:0000256" key="2">
    <source>
        <dbReference type="ARBA" id="ARBA00001946"/>
    </source>
</evidence>
<proteinExistence type="predicted"/>
<dbReference type="GO" id="GO:0005737">
    <property type="term" value="C:cytoplasm"/>
    <property type="evidence" value="ECO:0007669"/>
    <property type="project" value="UniProtKB-ARBA"/>
</dbReference>
<keyword evidence="5" id="KW-0460">Magnesium</keyword>
<dbReference type="GO" id="GO:0006637">
    <property type="term" value="P:acyl-CoA metabolic process"/>
    <property type="evidence" value="ECO:0007669"/>
    <property type="project" value="UniProtKB-ARBA"/>
</dbReference>
<dbReference type="InterPro" id="IPR015797">
    <property type="entry name" value="NUDIX_hydrolase-like_dom_sf"/>
</dbReference>
<keyword evidence="3" id="KW-0479">Metal-binding</keyword>
<dbReference type="GO" id="GO:0015938">
    <property type="term" value="P:coenzyme A catabolic process"/>
    <property type="evidence" value="ECO:0007669"/>
    <property type="project" value="TreeGrafter"/>
</dbReference>
<comment type="cofactor">
    <cofactor evidence="1">
        <name>Mn(2+)</name>
        <dbReference type="ChEBI" id="CHEBI:29035"/>
    </cofactor>
</comment>
<dbReference type="GO" id="GO:0015937">
    <property type="term" value="P:coenzyme A biosynthetic process"/>
    <property type="evidence" value="ECO:0007669"/>
    <property type="project" value="UniProtKB-ARBA"/>
</dbReference>
<dbReference type="GO" id="GO:0010945">
    <property type="term" value="F:coenzyme A diphosphatase activity"/>
    <property type="evidence" value="ECO:0007669"/>
    <property type="project" value="InterPro"/>
</dbReference>
<evidence type="ECO:0000256" key="6">
    <source>
        <dbReference type="ARBA" id="ARBA00023211"/>
    </source>
</evidence>
<evidence type="ECO:0000256" key="4">
    <source>
        <dbReference type="ARBA" id="ARBA00022801"/>
    </source>
</evidence>
<reference evidence="9" key="1">
    <citation type="submission" date="2019-03" db="EMBL/GenBank/DDBJ databases">
        <authorList>
            <person name="Mank J."/>
            <person name="Almeida P."/>
        </authorList>
    </citation>
    <scope>NUCLEOTIDE SEQUENCE</scope>
    <source>
        <strain evidence="9">78183</strain>
    </source>
</reference>
<evidence type="ECO:0000256" key="7">
    <source>
        <dbReference type="SAM" id="MobiDB-lite"/>
    </source>
</evidence>
<dbReference type="SUPFAM" id="SSF55811">
    <property type="entry name" value="Nudix"/>
    <property type="match status" value="2"/>
</dbReference>
<evidence type="ECO:0000259" key="8">
    <source>
        <dbReference type="PROSITE" id="PS51462"/>
    </source>
</evidence>
<feature type="region of interest" description="Disordered" evidence="7">
    <location>
        <begin position="265"/>
        <end position="300"/>
    </location>
</feature>
<evidence type="ECO:0000256" key="5">
    <source>
        <dbReference type="ARBA" id="ARBA00022842"/>
    </source>
</evidence>
<dbReference type="Gene3D" id="3.90.79.10">
    <property type="entry name" value="Nucleoside Triphosphate Pyrophosphohydrolase"/>
    <property type="match status" value="2"/>
</dbReference>
<gene>
    <name evidence="9" type="ORF">SVIM_LOCUS152885</name>
</gene>
<dbReference type="AlphaFoldDB" id="A0A6N2KZS3"/>
<evidence type="ECO:0000256" key="1">
    <source>
        <dbReference type="ARBA" id="ARBA00001936"/>
    </source>
</evidence>
<keyword evidence="6" id="KW-0464">Manganese</keyword>
<feature type="region of interest" description="Disordered" evidence="7">
    <location>
        <begin position="364"/>
        <end position="383"/>
    </location>
</feature>
<dbReference type="InterPro" id="IPR000086">
    <property type="entry name" value="NUDIX_hydrolase_dom"/>
</dbReference>
<feature type="domain" description="Nudix hydrolase" evidence="8">
    <location>
        <begin position="336"/>
        <end position="470"/>
    </location>
</feature>
<dbReference type="PANTHER" id="PTHR12992:SF24">
    <property type="entry name" value="PEROXISOMAL COENZYME A DIPHOSPHATASE NUDT7"/>
    <property type="match status" value="1"/>
</dbReference>
<dbReference type="Pfam" id="PF00293">
    <property type="entry name" value="NUDIX"/>
    <property type="match status" value="2"/>
</dbReference>
<accession>A0A6N2KZS3</accession>
<dbReference type="PROSITE" id="PS51462">
    <property type="entry name" value="NUDIX"/>
    <property type="match status" value="2"/>
</dbReference>
<dbReference type="PANTHER" id="PTHR12992">
    <property type="entry name" value="NUDIX HYDROLASE"/>
    <property type="match status" value="1"/>
</dbReference>
<feature type="domain" description="Nudix hydrolase" evidence="8">
    <location>
        <begin position="86"/>
        <end position="242"/>
    </location>
</feature>
<dbReference type="EMBL" id="CAADRP010000890">
    <property type="protein sequence ID" value="VFU33460.1"/>
    <property type="molecule type" value="Genomic_DNA"/>
</dbReference>
<dbReference type="CDD" id="cd03426">
    <property type="entry name" value="NUDIX_CoAse_Nudt7"/>
    <property type="match status" value="2"/>
</dbReference>
<keyword evidence="4" id="KW-0378">Hydrolase</keyword>
<evidence type="ECO:0000313" key="9">
    <source>
        <dbReference type="EMBL" id="VFU33460.1"/>
    </source>
</evidence>
<evidence type="ECO:0000256" key="3">
    <source>
        <dbReference type="ARBA" id="ARBA00022723"/>
    </source>
</evidence>